<organism evidence="10 11">
    <name type="scientific">Aureliella helgolandensis</name>
    <dbReference type="NCBI Taxonomy" id="2527968"/>
    <lineage>
        <taxon>Bacteria</taxon>
        <taxon>Pseudomonadati</taxon>
        <taxon>Planctomycetota</taxon>
        <taxon>Planctomycetia</taxon>
        <taxon>Pirellulales</taxon>
        <taxon>Pirellulaceae</taxon>
        <taxon>Aureliella</taxon>
    </lineage>
</organism>
<dbReference type="AlphaFoldDB" id="A0A518GF07"/>
<comment type="similarity">
    <text evidence="6">Belongs to the exbB/tolQ family.</text>
</comment>
<reference evidence="10 11" key="1">
    <citation type="submission" date="2019-02" db="EMBL/GenBank/DDBJ databases">
        <title>Deep-cultivation of Planctomycetes and their phenomic and genomic characterization uncovers novel biology.</title>
        <authorList>
            <person name="Wiegand S."/>
            <person name="Jogler M."/>
            <person name="Boedeker C."/>
            <person name="Pinto D."/>
            <person name="Vollmers J."/>
            <person name="Rivas-Marin E."/>
            <person name="Kohn T."/>
            <person name="Peeters S.H."/>
            <person name="Heuer A."/>
            <person name="Rast P."/>
            <person name="Oberbeckmann S."/>
            <person name="Bunk B."/>
            <person name="Jeske O."/>
            <person name="Meyerdierks A."/>
            <person name="Storesund J.E."/>
            <person name="Kallscheuer N."/>
            <person name="Luecker S."/>
            <person name="Lage O.M."/>
            <person name="Pohl T."/>
            <person name="Merkel B.J."/>
            <person name="Hornburger P."/>
            <person name="Mueller R.-W."/>
            <person name="Bruemmer F."/>
            <person name="Labrenz M."/>
            <person name="Spormann A.M."/>
            <person name="Op den Camp H."/>
            <person name="Overmann J."/>
            <person name="Amann R."/>
            <person name="Jetten M.S.M."/>
            <person name="Mascher T."/>
            <person name="Medema M.H."/>
            <person name="Devos D.P."/>
            <person name="Kaster A.-K."/>
            <person name="Ovreas L."/>
            <person name="Rohde M."/>
            <person name="Galperin M.Y."/>
            <person name="Jogler C."/>
        </authorList>
    </citation>
    <scope>NUCLEOTIDE SEQUENCE [LARGE SCALE GENOMIC DNA]</scope>
    <source>
        <strain evidence="10 11">Q31a</strain>
    </source>
</reference>
<dbReference type="GO" id="GO:0005886">
    <property type="term" value="C:plasma membrane"/>
    <property type="evidence" value="ECO:0007669"/>
    <property type="project" value="UniProtKB-SubCell"/>
</dbReference>
<evidence type="ECO:0000256" key="5">
    <source>
        <dbReference type="ARBA" id="ARBA00023136"/>
    </source>
</evidence>
<feature type="region of interest" description="Disordered" evidence="7">
    <location>
        <begin position="1"/>
        <end position="23"/>
    </location>
</feature>
<gene>
    <name evidence="10" type="ORF">Q31a_55670</name>
</gene>
<evidence type="ECO:0000313" key="11">
    <source>
        <dbReference type="Proteomes" id="UP000318017"/>
    </source>
</evidence>
<evidence type="ECO:0000256" key="2">
    <source>
        <dbReference type="ARBA" id="ARBA00022475"/>
    </source>
</evidence>
<proteinExistence type="inferred from homology"/>
<keyword evidence="2" id="KW-1003">Cell membrane</keyword>
<feature type="transmembrane region" description="Helical" evidence="8">
    <location>
        <begin position="291"/>
        <end position="315"/>
    </location>
</feature>
<dbReference type="EMBL" id="CP036298">
    <property type="protein sequence ID" value="QDV27179.1"/>
    <property type="molecule type" value="Genomic_DNA"/>
</dbReference>
<dbReference type="InterPro" id="IPR002898">
    <property type="entry name" value="MotA_ExbB_proton_chnl"/>
</dbReference>
<dbReference type="RefSeq" id="WP_145084166.1">
    <property type="nucleotide sequence ID" value="NZ_CP036298.1"/>
</dbReference>
<evidence type="ECO:0000259" key="9">
    <source>
        <dbReference type="Pfam" id="PF01618"/>
    </source>
</evidence>
<comment type="subcellular location">
    <subcellularLocation>
        <location evidence="1">Cell membrane</location>
        <topology evidence="1">Multi-pass membrane protein</topology>
    </subcellularLocation>
    <subcellularLocation>
        <location evidence="6">Membrane</location>
        <topology evidence="6">Multi-pass membrane protein</topology>
    </subcellularLocation>
</comment>
<dbReference type="KEGG" id="ahel:Q31a_55670"/>
<evidence type="ECO:0000256" key="1">
    <source>
        <dbReference type="ARBA" id="ARBA00004651"/>
    </source>
</evidence>
<dbReference type="PANTHER" id="PTHR30625">
    <property type="entry name" value="PROTEIN TOLQ"/>
    <property type="match status" value="1"/>
</dbReference>
<dbReference type="PANTHER" id="PTHR30625:SF11">
    <property type="entry name" value="MOTA_TOLQ_EXBB PROTON CHANNEL DOMAIN-CONTAINING PROTEIN"/>
    <property type="match status" value="1"/>
</dbReference>
<feature type="region of interest" description="Disordered" evidence="7">
    <location>
        <begin position="68"/>
        <end position="99"/>
    </location>
</feature>
<keyword evidence="5 8" id="KW-0472">Membrane</keyword>
<protein>
    <submittedName>
        <fullName evidence="10">Colicin uptake protein TolQ</fullName>
    </submittedName>
</protein>
<accession>A0A518GF07</accession>
<dbReference type="GO" id="GO:0017038">
    <property type="term" value="P:protein import"/>
    <property type="evidence" value="ECO:0007669"/>
    <property type="project" value="TreeGrafter"/>
</dbReference>
<evidence type="ECO:0000256" key="7">
    <source>
        <dbReference type="SAM" id="MobiDB-lite"/>
    </source>
</evidence>
<keyword evidence="4 8" id="KW-1133">Transmembrane helix</keyword>
<evidence type="ECO:0000256" key="8">
    <source>
        <dbReference type="SAM" id="Phobius"/>
    </source>
</evidence>
<feature type="transmembrane region" description="Helical" evidence="8">
    <location>
        <begin position="134"/>
        <end position="160"/>
    </location>
</feature>
<dbReference type="Proteomes" id="UP000318017">
    <property type="component" value="Chromosome"/>
</dbReference>
<evidence type="ECO:0000313" key="10">
    <source>
        <dbReference type="EMBL" id="QDV27179.1"/>
    </source>
</evidence>
<feature type="compositionally biased region" description="Low complexity" evidence="7">
    <location>
        <begin position="80"/>
        <end position="99"/>
    </location>
</feature>
<sequence length="371" mass="39574">MEDGAHRVPQLEPPTAGCTTSRNMGDRLMTARYSHGAPGSYRFRLCIPALCILAFSLGLETTPARGQAPAIPNPVRPGLTAQTTENSATATTGAATNPATGISQQELQQLAAEAAENRANSTAPTAGLQSSLNFLALLVEGGVLMIPIAIMSLLVVAVALERFFALRRGRLFPAGLRRELRRATAASVTEEFSPPLLFQASERYPSVAGRILQDVLLKLGRPIPEAEMTINESTQREADAMYNNVRWLTLAAAVTPLIGLLGTVWGMIIAFYNTTQLGSGMNKAEFLAEGIYVALVTTLGGLAVAIPAAIFAHYFEGRITKTLAKIDAEIRRLMPAIEALEGKSRYVMSPAGLVERKLSKAPPPPPATSPK</sequence>
<feature type="transmembrane region" description="Helical" evidence="8">
    <location>
        <begin position="247"/>
        <end position="271"/>
    </location>
</feature>
<evidence type="ECO:0000256" key="6">
    <source>
        <dbReference type="RuleBase" id="RU004057"/>
    </source>
</evidence>
<evidence type="ECO:0000256" key="3">
    <source>
        <dbReference type="ARBA" id="ARBA00022692"/>
    </source>
</evidence>
<keyword evidence="6" id="KW-0653">Protein transport</keyword>
<dbReference type="InterPro" id="IPR050790">
    <property type="entry name" value="ExbB/TolQ_transport"/>
</dbReference>
<name>A0A518GF07_9BACT</name>
<evidence type="ECO:0000256" key="4">
    <source>
        <dbReference type="ARBA" id="ARBA00022989"/>
    </source>
</evidence>
<dbReference type="OrthoDB" id="4045at2"/>
<dbReference type="Pfam" id="PF01618">
    <property type="entry name" value="MotA_ExbB"/>
    <property type="match status" value="1"/>
</dbReference>
<keyword evidence="3 8" id="KW-0812">Transmembrane</keyword>
<keyword evidence="6" id="KW-0813">Transport</keyword>
<keyword evidence="11" id="KW-1185">Reference proteome</keyword>
<feature type="domain" description="MotA/TolQ/ExbB proton channel" evidence="9">
    <location>
        <begin position="221"/>
        <end position="326"/>
    </location>
</feature>